<dbReference type="HOGENOM" id="CLU_035555_0_0_1"/>
<dbReference type="InterPro" id="IPR040256">
    <property type="entry name" value="At4g02000-like"/>
</dbReference>
<protein>
    <recommendedName>
        <fullName evidence="2">DUF4283 domain-containing protein</fullName>
    </recommendedName>
</protein>
<dbReference type="eggNOG" id="KOG1075">
    <property type="taxonomic scope" value="Eukaryota"/>
</dbReference>
<accession>A0A0D3BFQ2</accession>
<evidence type="ECO:0000313" key="4">
    <source>
        <dbReference type="Proteomes" id="UP000032141"/>
    </source>
</evidence>
<proteinExistence type="predicted"/>
<feature type="region of interest" description="Disordered" evidence="1">
    <location>
        <begin position="450"/>
        <end position="484"/>
    </location>
</feature>
<dbReference type="PANTHER" id="PTHR31286:SF163">
    <property type="entry name" value="ZINC KNUCKLE CX2CX4HX4C DOMAIN-CONTAINING PROTEIN"/>
    <property type="match status" value="1"/>
</dbReference>
<dbReference type="PANTHER" id="PTHR31286">
    <property type="entry name" value="GLYCINE-RICH CELL WALL STRUCTURAL PROTEIN 1.8-LIKE"/>
    <property type="match status" value="1"/>
</dbReference>
<reference evidence="3 4" key="1">
    <citation type="journal article" date="2014" name="Genome Biol.">
        <title>Transcriptome and methylome profiling reveals relics of genome dominance in the mesopolyploid Brassica oleracea.</title>
        <authorList>
            <person name="Parkin I.A."/>
            <person name="Koh C."/>
            <person name="Tang H."/>
            <person name="Robinson S.J."/>
            <person name="Kagale S."/>
            <person name="Clarke W.E."/>
            <person name="Town C.D."/>
            <person name="Nixon J."/>
            <person name="Krishnakumar V."/>
            <person name="Bidwell S.L."/>
            <person name="Denoeud F."/>
            <person name="Belcram H."/>
            <person name="Links M.G."/>
            <person name="Just J."/>
            <person name="Clarke C."/>
            <person name="Bender T."/>
            <person name="Huebert T."/>
            <person name="Mason A.S."/>
            <person name="Pires J.C."/>
            <person name="Barker G."/>
            <person name="Moore J."/>
            <person name="Walley P.G."/>
            <person name="Manoli S."/>
            <person name="Batley J."/>
            <person name="Edwards D."/>
            <person name="Nelson M.N."/>
            <person name="Wang X."/>
            <person name="Paterson A.H."/>
            <person name="King G."/>
            <person name="Bancroft I."/>
            <person name="Chalhoub B."/>
            <person name="Sharpe A.G."/>
        </authorList>
    </citation>
    <scope>NUCLEOTIDE SEQUENCE</scope>
    <source>
        <strain evidence="3 4">cv. TO1000</strain>
    </source>
</reference>
<dbReference type="OMA" id="HYWTEET"/>
<dbReference type="Pfam" id="PF14111">
    <property type="entry name" value="DUF4283"/>
    <property type="match status" value="1"/>
</dbReference>
<keyword evidence="4" id="KW-1185">Reference proteome</keyword>
<feature type="compositionally biased region" description="Basic and acidic residues" evidence="1">
    <location>
        <begin position="1"/>
        <end position="19"/>
    </location>
</feature>
<feature type="compositionally biased region" description="Basic and acidic residues" evidence="1">
    <location>
        <begin position="273"/>
        <end position="284"/>
    </location>
</feature>
<feature type="region of interest" description="Disordered" evidence="1">
    <location>
        <begin position="244"/>
        <end position="367"/>
    </location>
</feature>
<feature type="region of interest" description="Disordered" evidence="1">
    <location>
        <begin position="1"/>
        <end position="20"/>
    </location>
</feature>
<feature type="compositionally biased region" description="Basic and acidic residues" evidence="1">
    <location>
        <begin position="296"/>
        <end position="317"/>
    </location>
</feature>
<organism evidence="3 4">
    <name type="scientific">Brassica oleracea var. oleracea</name>
    <dbReference type="NCBI Taxonomy" id="109376"/>
    <lineage>
        <taxon>Eukaryota</taxon>
        <taxon>Viridiplantae</taxon>
        <taxon>Streptophyta</taxon>
        <taxon>Embryophyta</taxon>
        <taxon>Tracheophyta</taxon>
        <taxon>Spermatophyta</taxon>
        <taxon>Magnoliopsida</taxon>
        <taxon>eudicotyledons</taxon>
        <taxon>Gunneridae</taxon>
        <taxon>Pentapetalae</taxon>
        <taxon>rosids</taxon>
        <taxon>malvids</taxon>
        <taxon>Brassicales</taxon>
        <taxon>Brassicaceae</taxon>
        <taxon>Brassiceae</taxon>
        <taxon>Brassica</taxon>
    </lineage>
</organism>
<dbReference type="Proteomes" id="UP000032141">
    <property type="component" value="Chromosome C3"/>
</dbReference>
<dbReference type="EnsemblPlants" id="Bo3g107380.1">
    <property type="protein sequence ID" value="Bo3g107380.1"/>
    <property type="gene ID" value="Bo3g107380"/>
</dbReference>
<evidence type="ECO:0000313" key="3">
    <source>
        <dbReference type="EnsemblPlants" id="Bo3g107380.1"/>
    </source>
</evidence>
<dbReference type="InterPro" id="IPR025558">
    <property type="entry name" value="DUF4283"/>
</dbReference>
<sequence length="484" mass="55201">MTNRLSRSEKGKWAADKPARRPTVVIPEPDSTALIEANKFTLIGRVTNPHVQKTRALVDFFLQHWSVIGHFTGRELGPYMFQFTFESERDLQAILNKAPFHFKRWMLILQRWESVISDDFPSSISFWVRVHGIPLHYWTEETLHAIGSELGVVESKDVGQGKIRVHVNGLKPLVMSMDITLKGGNKKMEVDYEKIEKHCFLCHSLTHEKDTCPQMCINGTSVAETRGINETRALESLDAYKRAKDDRKMDKRRYSYSHRRENIPQPRYPLQGDGHRFQEGDRRRSPPRSYNSRPHYSNDNRDRSMHQARDVNRDSGRSKSSGSAHSRLGEMVWVEKGTQSQVSHTPPPRPQREAMGASQEVNSSNDRRSALERLALPSNHPLPTREPIAMTLEGPPSASRVPALQRIEPPLTSERTPLLQNGVANSESGRLQEVDIQYMEETFPVHILNSAGLPSSSRLPARERLSLPQESPIRQKESFGTSRK</sequence>
<evidence type="ECO:0000256" key="1">
    <source>
        <dbReference type="SAM" id="MobiDB-lite"/>
    </source>
</evidence>
<reference evidence="3" key="2">
    <citation type="submission" date="2015-03" db="UniProtKB">
        <authorList>
            <consortium name="EnsemblPlants"/>
        </authorList>
    </citation>
    <scope>IDENTIFICATION</scope>
</reference>
<evidence type="ECO:0000259" key="2">
    <source>
        <dbReference type="Pfam" id="PF14111"/>
    </source>
</evidence>
<feature type="domain" description="DUF4283" evidence="2">
    <location>
        <begin position="36"/>
        <end position="114"/>
    </location>
</feature>
<name>A0A0D3BFQ2_BRAOL</name>
<feature type="compositionally biased region" description="Basic and acidic residues" evidence="1">
    <location>
        <begin position="244"/>
        <end position="262"/>
    </location>
</feature>
<dbReference type="Gramene" id="Bo3g107380.1">
    <property type="protein sequence ID" value="Bo3g107380.1"/>
    <property type="gene ID" value="Bo3g107380"/>
</dbReference>
<dbReference type="AlphaFoldDB" id="A0A0D3BFQ2"/>